<sequence length="165" mass="18461">MTPKLLYHEEKHIHYDGTNNPSYTRNISLNDDKWHHIALVRSGSILYLFIDGVIDNATNNTTNNSHLYIGQRGGGVNNFKGKIENVRLWETVLSNDEIKNDMHAEIPNLANLQATYNFNESVPYGNNSAITQVTDLNTSYHGTLHNFAKTGSSSNFTEGGYGVCK</sequence>
<gene>
    <name evidence="1" type="ORF">DJ013_20025</name>
</gene>
<dbReference type="GO" id="GO:0004553">
    <property type="term" value="F:hydrolase activity, hydrolyzing O-glycosyl compounds"/>
    <property type="evidence" value="ECO:0007669"/>
    <property type="project" value="UniProtKB-ARBA"/>
</dbReference>
<dbReference type="GO" id="GO:0005975">
    <property type="term" value="P:carbohydrate metabolic process"/>
    <property type="evidence" value="ECO:0007669"/>
    <property type="project" value="UniProtKB-ARBA"/>
</dbReference>
<dbReference type="OrthoDB" id="9794261at2"/>
<dbReference type="KEGG" id="als:DJ013_20025"/>
<dbReference type="SUPFAM" id="SSF49899">
    <property type="entry name" value="Concanavalin A-like lectins/glucanases"/>
    <property type="match status" value="1"/>
</dbReference>
<dbReference type="Gene3D" id="2.60.120.200">
    <property type="match status" value="1"/>
</dbReference>
<name>A0A2Z4GGH5_9BACT</name>
<reference evidence="1 2" key="1">
    <citation type="submission" date="2018-05" db="EMBL/GenBank/DDBJ databases">
        <title>Complete genome sequence of Arcticibacterium luteifluviistationis SM1504T, a cytophagaceae bacterium isolated from Arctic surface seawater.</title>
        <authorList>
            <person name="Li Y."/>
            <person name="Qin Q.-L."/>
        </authorList>
    </citation>
    <scope>NUCLEOTIDE SEQUENCE [LARGE SCALE GENOMIC DNA]</scope>
    <source>
        <strain evidence="1 2">SM1504</strain>
    </source>
</reference>
<dbReference type="Pfam" id="PF13385">
    <property type="entry name" value="Laminin_G_3"/>
    <property type="match status" value="1"/>
</dbReference>
<evidence type="ECO:0000313" key="2">
    <source>
        <dbReference type="Proteomes" id="UP000249873"/>
    </source>
</evidence>
<protein>
    <recommendedName>
        <fullName evidence="3">Laminin G domain-containing protein</fullName>
    </recommendedName>
</protein>
<evidence type="ECO:0000313" key="1">
    <source>
        <dbReference type="EMBL" id="AWW00337.1"/>
    </source>
</evidence>
<dbReference type="AlphaFoldDB" id="A0A2Z4GGH5"/>
<proteinExistence type="predicted"/>
<keyword evidence="2" id="KW-1185">Reference proteome</keyword>
<dbReference type="Proteomes" id="UP000249873">
    <property type="component" value="Chromosome"/>
</dbReference>
<accession>A0A2Z4GGH5</accession>
<organism evidence="1 2">
    <name type="scientific">Arcticibacterium luteifluviistationis</name>
    <dbReference type="NCBI Taxonomy" id="1784714"/>
    <lineage>
        <taxon>Bacteria</taxon>
        <taxon>Pseudomonadati</taxon>
        <taxon>Bacteroidota</taxon>
        <taxon>Cytophagia</taxon>
        <taxon>Cytophagales</taxon>
        <taxon>Leadbetterellaceae</taxon>
        <taxon>Arcticibacterium</taxon>
    </lineage>
</organism>
<evidence type="ECO:0008006" key="3">
    <source>
        <dbReference type="Google" id="ProtNLM"/>
    </source>
</evidence>
<dbReference type="EMBL" id="CP029480">
    <property type="protein sequence ID" value="AWW00337.1"/>
    <property type="molecule type" value="Genomic_DNA"/>
</dbReference>
<dbReference type="InterPro" id="IPR013320">
    <property type="entry name" value="ConA-like_dom_sf"/>
</dbReference>